<keyword evidence="1" id="KW-0472">Membrane</keyword>
<evidence type="ECO:0000313" key="4">
    <source>
        <dbReference type="Proteomes" id="UP000029518"/>
    </source>
</evidence>
<feature type="transmembrane region" description="Helical" evidence="1">
    <location>
        <begin position="60"/>
        <end position="78"/>
    </location>
</feature>
<sequence>MKNKQETADLLELLELEQYLAQQDFSRDSNKVAILRQVRRRSLQEQEELKMSIKQRFRRPAMIAFSLLVAGLVSASFVRPSFAEEMLERVLKSVNLGHIEVSQMDASVPPVFPDAWKGKIFDQDGNPVNSFDPMPEAIFNAAGEAIVDFDGDKLITLSEQEQRDKDEAAHKFAVKEPAELDKYALFKVKLPEYLPEGFAFDHGEFFKGGEGVDGQVVELFFSSKENGKRIWMQLRLANEDNAFAMSTDGTVEQVKIKGTDAVLVSGRSLDWEANGVLYGLSTRGLDRAEVLKIAESIRW</sequence>
<accession>A0A089L568</accession>
<dbReference type="AlphaFoldDB" id="A0A089L568"/>
<dbReference type="Proteomes" id="UP000029518">
    <property type="component" value="Chromosome"/>
</dbReference>
<evidence type="ECO:0000256" key="1">
    <source>
        <dbReference type="SAM" id="Phobius"/>
    </source>
</evidence>
<proteinExistence type="predicted"/>
<evidence type="ECO:0000259" key="2">
    <source>
        <dbReference type="Pfam" id="PF14285"/>
    </source>
</evidence>
<dbReference type="EMBL" id="CP009285">
    <property type="protein sequence ID" value="AIQ56626.1"/>
    <property type="molecule type" value="Genomic_DNA"/>
</dbReference>
<keyword evidence="1" id="KW-1133">Transmembrane helix</keyword>
<evidence type="ECO:0000313" key="3">
    <source>
        <dbReference type="EMBL" id="AIQ56626.1"/>
    </source>
</evidence>
<name>A0A089L568_PAEBO</name>
<dbReference type="Pfam" id="PF14285">
    <property type="entry name" value="DUF4367"/>
    <property type="match status" value="1"/>
</dbReference>
<dbReference type="OrthoDB" id="2544256at2"/>
<keyword evidence="4" id="KW-1185">Reference proteome</keyword>
<gene>
    <name evidence="3" type="ORF">PBOR_06490</name>
</gene>
<reference evidence="3" key="1">
    <citation type="submission" date="2014-08" db="EMBL/GenBank/DDBJ databases">
        <title>Comparative genomics of the Paenibacillus odorifer group.</title>
        <authorList>
            <person name="den Bakker H.C."/>
            <person name="Tsai Y.-C.Y.-C."/>
            <person name="Martin N."/>
            <person name="Korlach J."/>
            <person name="Wiedmann M."/>
        </authorList>
    </citation>
    <scope>NUCLEOTIDE SEQUENCE [LARGE SCALE GENOMIC DNA]</scope>
    <source>
        <strain evidence="3">DSM 13188</strain>
    </source>
</reference>
<dbReference type="InterPro" id="IPR025377">
    <property type="entry name" value="DUF4367"/>
</dbReference>
<feature type="domain" description="DUF4367" evidence="2">
    <location>
        <begin position="191"/>
        <end position="297"/>
    </location>
</feature>
<protein>
    <recommendedName>
        <fullName evidence="2">DUF4367 domain-containing protein</fullName>
    </recommendedName>
</protein>
<keyword evidence="1" id="KW-0812">Transmembrane</keyword>
<organism evidence="3 4">
    <name type="scientific">Paenibacillus borealis</name>
    <dbReference type="NCBI Taxonomy" id="160799"/>
    <lineage>
        <taxon>Bacteria</taxon>
        <taxon>Bacillati</taxon>
        <taxon>Bacillota</taxon>
        <taxon>Bacilli</taxon>
        <taxon>Bacillales</taxon>
        <taxon>Paenibacillaceae</taxon>
        <taxon>Paenibacillus</taxon>
    </lineage>
</organism>
<dbReference type="KEGG" id="pbd:PBOR_06490"/>
<dbReference type="RefSeq" id="WP_042210938.1">
    <property type="nucleotide sequence ID" value="NZ_CP009285.1"/>
</dbReference>
<dbReference type="HOGENOM" id="CLU_923437_0_0_9"/>